<dbReference type="GO" id="GO:0005576">
    <property type="term" value="C:extracellular region"/>
    <property type="evidence" value="ECO:0007669"/>
    <property type="project" value="TreeGrafter"/>
</dbReference>
<dbReference type="EMBL" id="FLMQ01000058">
    <property type="protein sequence ID" value="SBP90078.1"/>
    <property type="molecule type" value="Genomic_DNA"/>
</dbReference>
<evidence type="ECO:0000256" key="4">
    <source>
        <dbReference type="ARBA" id="ARBA00022679"/>
    </source>
</evidence>
<dbReference type="SUPFAM" id="SSF54106">
    <property type="entry name" value="LysM domain"/>
    <property type="match status" value="1"/>
</dbReference>
<gene>
    <name evidence="13" type="ORF">THIARS_90228</name>
</gene>
<evidence type="ECO:0000256" key="8">
    <source>
        <dbReference type="ARBA" id="ARBA00023316"/>
    </source>
</evidence>
<keyword evidence="6 9" id="KW-0133">Cell shape</keyword>
<comment type="similarity">
    <text evidence="2">Belongs to the YkuD family.</text>
</comment>
<feature type="active site" description="Nucleophile" evidence="9">
    <location>
        <position position="212"/>
    </location>
</feature>
<dbReference type="GO" id="GO:0016757">
    <property type="term" value="F:glycosyltransferase activity"/>
    <property type="evidence" value="ECO:0007669"/>
    <property type="project" value="UniProtKB-KW"/>
</dbReference>
<feature type="active site" description="Proton donor/acceptor" evidence="9">
    <location>
        <position position="196"/>
    </location>
</feature>
<dbReference type="Pfam" id="PF03734">
    <property type="entry name" value="YkuD"/>
    <property type="match status" value="1"/>
</dbReference>
<evidence type="ECO:0000259" key="11">
    <source>
        <dbReference type="PROSITE" id="PS51782"/>
    </source>
</evidence>
<comment type="pathway">
    <text evidence="1 9">Cell wall biogenesis; peptidoglycan biosynthesis.</text>
</comment>
<dbReference type="RefSeq" id="WP_222423084.1">
    <property type="nucleotide sequence ID" value="NZ_LT592171.1"/>
</dbReference>
<dbReference type="UniPathway" id="UPA00219"/>
<keyword evidence="14" id="KW-1185">Reference proteome</keyword>
<dbReference type="SUPFAM" id="SSF141523">
    <property type="entry name" value="L,D-transpeptidase catalytic domain-like"/>
    <property type="match status" value="1"/>
</dbReference>
<proteinExistence type="inferred from homology"/>
<evidence type="ECO:0000256" key="6">
    <source>
        <dbReference type="ARBA" id="ARBA00022960"/>
    </source>
</evidence>
<evidence type="ECO:0000256" key="3">
    <source>
        <dbReference type="ARBA" id="ARBA00022676"/>
    </source>
</evidence>
<dbReference type="GO" id="GO:0071972">
    <property type="term" value="F:peptidoglycan L,D-transpeptidase activity"/>
    <property type="evidence" value="ECO:0007669"/>
    <property type="project" value="TreeGrafter"/>
</dbReference>
<keyword evidence="7 9" id="KW-0573">Peptidoglycan synthesis</keyword>
<accession>A0A238D9R8</accession>
<dbReference type="GO" id="GO:0018104">
    <property type="term" value="P:peptidoglycan-protein cross-linking"/>
    <property type="evidence" value="ECO:0007669"/>
    <property type="project" value="TreeGrafter"/>
</dbReference>
<dbReference type="AlphaFoldDB" id="A0A238D9R8"/>
<dbReference type="GO" id="GO:0071555">
    <property type="term" value="P:cell wall organization"/>
    <property type="evidence" value="ECO:0007669"/>
    <property type="project" value="UniProtKB-UniRule"/>
</dbReference>
<dbReference type="InterPro" id="IPR050979">
    <property type="entry name" value="LD-transpeptidase"/>
</dbReference>
<dbReference type="InterPro" id="IPR036779">
    <property type="entry name" value="LysM_dom_sf"/>
</dbReference>
<dbReference type="Gene3D" id="2.40.440.10">
    <property type="entry name" value="L,D-transpeptidase catalytic domain-like"/>
    <property type="match status" value="1"/>
</dbReference>
<evidence type="ECO:0000259" key="12">
    <source>
        <dbReference type="PROSITE" id="PS52029"/>
    </source>
</evidence>
<dbReference type="SMART" id="SM00257">
    <property type="entry name" value="LysM"/>
    <property type="match status" value="1"/>
</dbReference>
<organism evidence="13 14">
    <name type="scientific">Thiomonas delicata</name>
    <name type="common">Thiomonas cuprina</name>
    <dbReference type="NCBI Taxonomy" id="364030"/>
    <lineage>
        <taxon>Bacteria</taxon>
        <taxon>Pseudomonadati</taxon>
        <taxon>Pseudomonadota</taxon>
        <taxon>Betaproteobacteria</taxon>
        <taxon>Burkholderiales</taxon>
        <taxon>Thiomonas</taxon>
    </lineage>
</organism>
<evidence type="ECO:0000256" key="10">
    <source>
        <dbReference type="SAM" id="SignalP"/>
    </source>
</evidence>
<dbReference type="PROSITE" id="PS52029">
    <property type="entry name" value="LD_TPASE"/>
    <property type="match status" value="1"/>
</dbReference>
<dbReference type="CDD" id="cd16913">
    <property type="entry name" value="YkuD_like"/>
    <property type="match status" value="1"/>
</dbReference>
<evidence type="ECO:0000256" key="7">
    <source>
        <dbReference type="ARBA" id="ARBA00022984"/>
    </source>
</evidence>
<dbReference type="InterPro" id="IPR005490">
    <property type="entry name" value="LD_TPept_cat_dom"/>
</dbReference>
<reference evidence="13 14" key="1">
    <citation type="submission" date="2016-06" db="EMBL/GenBank/DDBJ databases">
        <authorList>
            <person name="Kjaerup R.B."/>
            <person name="Dalgaard T.S."/>
            <person name="Juul-Madsen H.R."/>
        </authorList>
    </citation>
    <scope>NUCLEOTIDE SEQUENCE [LARGE SCALE GENOMIC DNA]</scope>
    <source>
        <strain evidence="13 14">DSM 16361</strain>
    </source>
</reference>
<evidence type="ECO:0000313" key="14">
    <source>
        <dbReference type="Proteomes" id="UP000214566"/>
    </source>
</evidence>
<keyword evidence="10" id="KW-0732">Signal</keyword>
<dbReference type="Gene3D" id="3.10.350.10">
    <property type="entry name" value="LysM domain"/>
    <property type="match status" value="1"/>
</dbReference>
<evidence type="ECO:0000256" key="9">
    <source>
        <dbReference type="PROSITE-ProRule" id="PRU01373"/>
    </source>
</evidence>
<keyword evidence="5" id="KW-0378">Hydrolase</keyword>
<keyword evidence="4" id="KW-0808">Transferase</keyword>
<feature type="domain" description="L,D-TPase catalytic" evidence="12">
    <location>
        <begin position="102"/>
        <end position="236"/>
    </location>
</feature>
<sequence>MRKMAIRFLAAVLTCVGAGGAWAQTPATAPLPTQPGLSQQIVGGSFEYTVRQGDTLTAIGARFGESAAVIARRNALAPHAAIHPGQALQIDNRHIVPETLDDGILINLPQRMLFDFHDGRLAGAYPVGLGKPSWPTPAGRFKVVELRKDPTWHVPLSIQEEMRREGKAIITRMPPGPDNPLGRYWIGLSLPGYGIHGTSAPPSVYHVQSHGCIRLHPDDIESLFAHVQLGTPGKIIYARLLLAALPDGNIELEVNPDIYRKQPKPWDALVKLAAEHGLTDRIDWQKARQVVEQQEGLARRIDRQAEDQPPAP</sequence>
<keyword evidence="3" id="KW-0328">Glycosyltransferase</keyword>
<dbReference type="InterPro" id="IPR038063">
    <property type="entry name" value="Transpep_catalytic_dom"/>
</dbReference>
<dbReference type="PANTHER" id="PTHR30582">
    <property type="entry name" value="L,D-TRANSPEPTIDASE"/>
    <property type="match status" value="1"/>
</dbReference>
<feature type="chain" id="PRO_5012444011" evidence="10">
    <location>
        <begin position="24"/>
        <end position="312"/>
    </location>
</feature>
<feature type="domain" description="LysM" evidence="11">
    <location>
        <begin position="46"/>
        <end position="90"/>
    </location>
</feature>
<keyword evidence="8 9" id="KW-0961">Cell wall biogenesis/degradation</keyword>
<evidence type="ECO:0000256" key="1">
    <source>
        <dbReference type="ARBA" id="ARBA00004752"/>
    </source>
</evidence>
<name>A0A238D9R8_THIDL</name>
<dbReference type="Pfam" id="PF01476">
    <property type="entry name" value="LysM"/>
    <property type="match status" value="1"/>
</dbReference>
<dbReference type="GO" id="GO:0008360">
    <property type="term" value="P:regulation of cell shape"/>
    <property type="evidence" value="ECO:0007669"/>
    <property type="project" value="UniProtKB-UniRule"/>
</dbReference>
<dbReference type="Proteomes" id="UP000214566">
    <property type="component" value="Unassembled WGS sequence"/>
</dbReference>
<feature type="signal peptide" evidence="10">
    <location>
        <begin position="1"/>
        <end position="23"/>
    </location>
</feature>
<dbReference type="PROSITE" id="PS51782">
    <property type="entry name" value="LYSM"/>
    <property type="match status" value="1"/>
</dbReference>
<evidence type="ECO:0000313" key="13">
    <source>
        <dbReference type="EMBL" id="SBP90078.1"/>
    </source>
</evidence>
<evidence type="ECO:0000256" key="5">
    <source>
        <dbReference type="ARBA" id="ARBA00022801"/>
    </source>
</evidence>
<evidence type="ECO:0000256" key="2">
    <source>
        <dbReference type="ARBA" id="ARBA00005992"/>
    </source>
</evidence>
<dbReference type="CDD" id="cd00118">
    <property type="entry name" value="LysM"/>
    <property type="match status" value="1"/>
</dbReference>
<protein>
    <submittedName>
        <fullName evidence="13">Putative ErfK/YbiS/YcfS/YnhG family protein</fullName>
    </submittedName>
</protein>
<dbReference type="InterPro" id="IPR018392">
    <property type="entry name" value="LysM"/>
</dbReference>
<dbReference type="PANTHER" id="PTHR30582:SF24">
    <property type="entry name" value="L,D-TRANSPEPTIDASE ERFK_SRFK-RELATED"/>
    <property type="match status" value="1"/>
</dbReference>